<dbReference type="CDD" id="cd06261">
    <property type="entry name" value="TM_PBP2"/>
    <property type="match status" value="1"/>
</dbReference>
<feature type="transmembrane region" description="Helical" evidence="8">
    <location>
        <begin position="357"/>
        <end position="383"/>
    </location>
</feature>
<evidence type="ECO:0000256" key="3">
    <source>
        <dbReference type="ARBA" id="ARBA00022448"/>
    </source>
</evidence>
<proteinExistence type="inferred from homology"/>
<dbReference type="GO" id="GO:0022857">
    <property type="term" value="F:transmembrane transporter activity"/>
    <property type="evidence" value="ECO:0007669"/>
    <property type="project" value="InterPro"/>
</dbReference>
<evidence type="ECO:0000313" key="10">
    <source>
        <dbReference type="EMBL" id="KAA9010632.1"/>
    </source>
</evidence>
<evidence type="ECO:0000256" key="4">
    <source>
        <dbReference type="ARBA" id="ARBA00022475"/>
    </source>
</evidence>
<feature type="transmembrane region" description="Helical" evidence="8">
    <location>
        <begin position="41"/>
        <end position="66"/>
    </location>
</feature>
<feature type="transmembrane region" description="Helical" evidence="8">
    <location>
        <begin position="114"/>
        <end position="134"/>
    </location>
</feature>
<evidence type="ECO:0000256" key="2">
    <source>
        <dbReference type="ARBA" id="ARBA00010072"/>
    </source>
</evidence>
<keyword evidence="6 8" id="KW-1133">Transmembrane helix</keyword>
<evidence type="ECO:0000256" key="1">
    <source>
        <dbReference type="ARBA" id="ARBA00004429"/>
    </source>
</evidence>
<dbReference type="PROSITE" id="PS50928">
    <property type="entry name" value="ABC_TM1"/>
    <property type="match status" value="1"/>
</dbReference>
<feature type="transmembrane region" description="Helical" evidence="8">
    <location>
        <begin position="187"/>
        <end position="210"/>
    </location>
</feature>
<dbReference type="GO" id="GO:0043190">
    <property type="term" value="C:ATP-binding cassette (ABC) transporter complex"/>
    <property type="evidence" value="ECO:0007669"/>
    <property type="project" value="InterPro"/>
</dbReference>
<feature type="transmembrane region" description="Helical" evidence="8">
    <location>
        <begin position="403"/>
        <end position="423"/>
    </location>
</feature>
<dbReference type="RefSeq" id="WP_150444117.1">
    <property type="nucleotide sequence ID" value="NZ_VYQE01000001.1"/>
</dbReference>
<sequence length="438" mass="48211">MSDTHAQTQPFVRGEMLPESEPPLAEKGAVKWLRENLFSGWLNILLTVVSLYVIWVVLSTVVPWTVLGIWDADSLTGCREIRDARYGEGMEVACWAVIADRWQQLLFGFYPRDLYARPVLALLVFFAGIAPVLFTGLPRKLLWGSLAAPFVMYWLLWGGSIWGPIVVALGLAVGALAFQVGNRAQGALLGGILAIVVPILYWLFLAGPLIRALASVLPIGIEFVPSDDFGGFMLSFIIGIAGITLSLPLGILLALGRQSDLFIINKVSVAFIEIIRGVPLIVWLFTASLLLNYFLPPGTNFDLMLRVIIMVTFFASAYIAEVVRGGLAALPKGQYEAGDALGLDYAKSMRLIILPQALKIAIPGIVNTFIGLFKDTTLVVFIGLLDPIGLSNSIRATTDWNGIYWELFVFIGILFFICCYSMGRYSLALERKLTRENR</sequence>
<gene>
    <name evidence="10" type="ORF">F3S47_05190</name>
</gene>
<comment type="similarity">
    <text evidence="2">Belongs to the binding-protein-dependent transport system permease family. HisMQ subfamily.</text>
</comment>
<feature type="domain" description="ABC transmembrane type-1" evidence="9">
    <location>
        <begin position="232"/>
        <end position="426"/>
    </location>
</feature>
<dbReference type="InterPro" id="IPR000515">
    <property type="entry name" value="MetI-like"/>
</dbReference>
<keyword evidence="11" id="KW-1185">Reference proteome</keyword>
<dbReference type="GO" id="GO:0006865">
    <property type="term" value="P:amino acid transport"/>
    <property type="evidence" value="ECO:0007669"/>
    <property type="project" value="TreeGrafter"/>
</dbReference>
<keyword evidence="5 8" id="KW-0812">Transmembrane</keyword>
<feature type="transmembrane region" description="Helical" evidence="8">
    <location>
        <begin position="230"/>
        <end position="255"/>
    </location>
</feature>
<protein>
    <submittedName>
        <fullName evidence="10">Amino acid ABC transporter permease</fullName>
    </submittedName>
</protein>
<dbReference type="PANTHER" id="PTHR30614">
    <property type="entry name" value="MEMBRANE COMPONENT OF AMINO ACID ABC TRANSPORTER"/>
    <property type="match status" value="1"/>
</dbReference>
<dbReference type="PANTHER" id="PTHR30614:SF41">
    <property type="entry name" value="INNER MEMBRANE AMINO-ACID ABC TRANSPORTER PERMEASE PROTEIN YHDY"/>
    <property type="match status" value="1"/>
</dbReference>
<dbReference type="InterPro" id="IPR035906">
    <property type="entry name" value="MetI-like_sf"/>
</dbReference>
<dbReference type="SUPFAM" id="SSF161098">
    <property type="entry name" value="MetI-like"/>
    <property type="match status" value="1"/>
</dbReference>
<organism evidence="10 11">
    <name type="scientific">Histidinibacterium aquaticum</name>
    <dbReference type="NCBI Taxonomy" id="2613962"/>
    <lineage>
        <taxon>Bacteria</taxon>
        <taxon>Pseudomonadati</taxon>
        <taxon>Pseudomonadota</taxon>
        <taxon>Alphaproteobacteria</taxon>
        <taxon>Rhodobacterales</taxon>
        <taxon>Paracoccaceae</taxon>
        <taxon>Histidinibacterium</taxon>
    </lineage>
</organism>
<evidence type="ECO:0000256" key="7">
    <source>
        <dbReference type="ARBA" id="ARBA00023136"/>
    </source>
</evidence>
<dbReference type="Pfam" id="PF00528">
    <property type="entry name" value="BPD_transp_1"/>
    <property type="match status" value="1"/>
</dbReference>
<keyword evidence="4" id="KW-1003">Cell membrane</keyword>
<dbReference type="Gene3D" id="1.10.3720.10">
    <property type="entry name" value="MetI-like"/>
    <property type="match status" value="1"/>
</dbReference>
<feature type="transmembrane region" description="Helical" evidence="8">
    <location>
        <begin position="303"/>
        <end position="323"/>
    </location>
</feature>
<dbReference type="Proteomes" id="UP000326554">
    <property type="component" value="Unassembled WGS sequence"/>
</dbReference>
<evidence type="ECO:0000256" key="6">
    <source>
        <dbReference type="ARBA" id="ARBA00022989"/>
    </source>
</evidence>
<name>A0A5J5GTB7_9RHOB</name>
<keyword evidence="7 8" id="KW-0472">Membrane</keyword>
<comment type="caution">
    <text evidence="10">The sequence shown here is derived from an EMBL/GenBank/DDBJ whole genome shotgun (WGS) entry which is preliminary data.</text>
</comment>
<dbReference type="AlphaFoldDB" id="A0A5J5GTB7"/>
<reference evidence="10 11" key="1">
    <citation type="submission" date="2019-09" db="EMBL/GenBank/DDBJ databases">
        <authorList>
            <person name="Park J.-S."/>
            <person name="Choi H.-J."/>
        </authorList>
    </citation>
    <scope>NUCLEOTIDE SEQUENCE [LARGE SCALE GENOMIC DNA]</scope>
    <source>
        <strain evidence="10 11">176SS1-4</strain>
    </source>
</reference>
<dbReference type="EMBL" id="VYQE01000001">
    <property type="protein sequence ID" value="KAA9010632.1"/>
    <property type="molecule type" value="Genomic_DNA"/>
</dbReference>
<feature type="transmembrane region" description="Helical" evidence="8">
    <location>
        <begin position="267"/>
        <end position="291"/>
    </location>
</feature>
<evidence type="ECO:0000259" key="9">
    <source>
        <dbReference type="PROSITE" id="PS50928"/>
    </source>
</evidence>
<feature type="transmembrane region" description="Helical" evidence="8">
    <location>
        <begin position="162"/>
        <end position="180"/>
    </location>
</feature>
<accession>A0A5J5GTB7</accession>
<evidence type="ECO:0000256" key="8">
    <source>
        <dbReference type="RuleBase" id="RU363032"/>
    </source>
</evidence>
<comment type="subcellular location">
    <subcellularLocation>
        <location evidence="1">Cell inner membrane</location>
        <topology evidence="1">Multi-pass membrane protein</topology>
    </subcellularLocation>
    <subcellularLocation>
        <location evidence="8">Cell membrane</location>
        <topology evidence="8">Multi-pass membrane protein</topology>
    </subcellularLocation>
</comment>
<dbReference type="NCBIfam" id="TIGR01726">
    <property type="entry name" value="HEQRo_perm_3TM"/>
    <property type="match status" value="1"/>
</dbReference>
<dbReference type="InterPro" id="IPR043429">
    <property type="entry name" value="ArtM/GltK/GlnP/TcyL/YhdX-like"/>
</dbReference>
<evidence type="ECO:0000256" key="5">
    <source>
        <dbReference type="ARBA" id="ARBA00022692"/>
    </source>
</evidence>
<keyword evidence="3 8" id="KW-0813">Transport</keyword>
<dbReference type="InterPro" id="IPR010065">
    <property type="entry name" value="AA_ABC_transptr_permease_3TM"/>
</dbReference>
<evidence type="ECO:0000313" key="11">
    <source>
        <dbReference type="Proteomes" id="UP000326554"/>
    </source>
</evidence>